<protein>
    <submittedName>
        <fullName evidence="4">Chaperonin 10 kd subunit-domain-containing protein</fullName>
    </submittedName>
</protein>
<dbReference type="InterPro" id="IPR037124">
    <property type="entry name" value="Chaperonin_GroES_sf"/>
</dbReference>
<dbReference type="Pfam" id="PF00166">
    <property type="entry name" value="Cpn10"/>
    <property type="match status" value="2"/>
</dbReference>
<dbReference type="InterPro" id="IPR020818">
    <property type="entry name" value="Chaperonin_GroES"/>
</dbReference>
<dbReference type="HAMAP" id="MF_00580">
    <property type="entry name" value="CH10"/>
    <property type="match status" value="1"/>
</dbReference>
<keyword evidence="2 3" id="KW-0143">Chaperone</keyword>
<evidence type="ECO:0000313" key="4">
    <source>
        <dbReference type="EMBL" id="KAF5836007.1"/>
    </source>
</evidence>
<dbReference type="PANTHER" id="PTHR10772">
    <property type="entry name" value="10 KDA HEAT SHOCK PROTEIN"/>
    <property type="match status" value="1"/>
</dbReference>
<dbReference type="SUPFAM" id="SSF50129">
    <property type="entry name" value="GroES-like"/>
    <property type="match status" value="2"/>
</dbReference>
<dbReference type="PROSITE" id="PS00681">
    <property type="entry name" value="CHAPERONINS_CPN10"/>
    <property type="match status" value="2"/>
</dbReference>
<dbReference type="EMBL" id="MU069679">
    <property type="protein sequence ID" value="KAF5836007.1"/>
    <property type="molecule type" value="Genomic_DNA"/>
</dbReference>
<keyword evidence="5" id="KW-1185">Reference proteome</keyword>
<dbReference type="PRINTS" id="PR00297">
    <property type="entry name" value="CHAPERONIN10"/>
</dbReference>
<organism evidence="4 5">
    <name type="scientific">Dunaliella salina</name>
    <name type="common">Green alga</name>
    <name type="synonym">Protococcus salinus</name>
    <dbReference type="NCBI Taxonomy" id="3046"/>
    <lineage>
        <taxon>Eukaryota</taxon>
        <taxon>Viridiplantae</taxon>
        <taxon>Chlorophyta</taxon>
        <taxon>core chlorophytes</taxon>
        <taxon>Chlorophyceae</taxon>
        <taxon>CS clade</taxon>
        <taxon>Chlamydomonadales</taxon>
        <taxon>Dunaliellaceae</taxon>
        <taxon>Dunaliella</taxon>
    </lineage>
</organism>
<dbReference type="Proteomes" id="UP000815325">
    <property type="component" value="Unassembled WGS sequence"/>
</dbReference>
<name>A0ABQ7GN14_DUNSA</name>
<evidence type="ECO:0000256" key="2">
    <source>
        <dbReference type="ARBA" id="ARBA00023186"/>
    </source>
</evidence>
<dbReference type="SMART" id="SM00883">
    <property type="entry name" value="Cpn10"/>
    <property type="match status" value="2"/>
</dbReference>
<gene>
    <name evidence="4" type="ORF">DUNSADRAFT_6577</name>
</gene>
<evidence type="ECO:0000256" key="1">
    <source>
        <dbReference type="ARBA" id="ARBA00006975"/>
    </source>
</evidence>
<evidence type="ECO:0000256" key="3">
    <source>
        <dbReference type="RuleBase" id="RU003479"/>
    </source>
</evidence>
<dbReference type="PANTHER" id="PTHR10772:SF63">
    <property type="entry name" value="20 KDA CHAPERONIN, CHLOROPLASTIC"/>
    <property type="match status" value="1"/>
</dbReference>
<comment type="similarity">
    <text evidence="1 3">Belongs to the GroES chaperonin family.</text>
</comment>
<reference evidence="4" key="1">
    <citation type="submission" date="2017-08" db="EMBL/GenBank/DDBJ databases">
        <authorList>
            <person name="Polle J.E."/>
            <person name="Barry K."/>
            <person name="Cushman J."/>
            <person name="Schmutz J."/>
            <person name="Tran D."/>
            <person name="Hathwaick L.T."/>
            <person name="Yim W.C."/>
            <person name="Jenkins J."/>
            <person name="Mckie-Krisberg Z.M."/>
            <person name="Prochnik S."/>
            <person name="Lindquist E."/>
            <person name="Dockter R.B."/>
            <person name="Adam C."/>
            <person name="Molina H."/>
            <person name="Bunkerborg J."/>
            <person name="Jin E."/>
            <person name="Buchheim M."/>
            <person name="Magnuson J."/>
        </authorList>
    </citation>
    <scope>NUCLEOTIDE SEQUENCE</scope>
    <source>
        <strain evidence="4">CCAP 19/18</strain>
    </source>
</reference>
<dbReference type="CDD" id="cd00320">
    <property type="entry name" value="cpn10"/>
    <property type="match status" value="2"/>
</dbReference>
<sequence>MQGTMSRLGGRVNRGQLKCYASANALPKQFKAVKPIGDRVFVKVDKPRPRSVGGVLLPAVEMTSSTGGTVVDVGDVSMVKSGDHVIFSKFAGTDISVGDDAHVLLKEEDVIGLLPENELIPNLTPLSDRILIKCAKAENTSSGGVLLNETLEKPNFGSVVKVGTGRKKEDSDEMVKPNVEVGQTVMYSKYSGTEFEEGDDSYIVIRESDILAALA</sequence>
<accession>A0ABQ7GN14</accession>
<comment type="caution">
    <text evidence="4">The sequence shown here is derived from an EMBL/GenBank/DDBJ whole genome shotgun (WGS) entry which is preliminary data.</text>
</comment>
<dbReference type="Gene3D" id="2.30.33.40">
    <property type="entry name" value="GroES chaperonin"/>
    <property type="match status" value="2"/>
</dbReference>
<dbReference type="InterPro" id="IPR011032">
    <property type="entry name" value="GroES-like_sf"/>
</dbReference>
<proteinExistence type="inferred from homology"/>
<evidence type="ECO:0000313" key="5">
    <source>
        <dbReference type="Proteomes" id="UP000815325"/>
    </source>
</evidence>
<dbReference type="InterPro" id="IPR018369">
    <property type="entry name" value="Chaprnonin_Cpn10_CS"/>
</dbReference>